<dbReference type="OrthoDB" id="7479020at2759"/>
<evidence type="ECO:0000313" key="3">
    <source>
        <dbReference type="Proteomes" id="UP000299102"/>
    </source>
</evidence>
<proteinExistence type="predicted"/>
<dbReference type="Proteomes" id="UP000299102">
    <property type="component" value="Unassembled WGS sequence"/>
</dbReference>
<keyword evidence="3" id="KW-1185">Reference proteome</keyword>
<accession>A0A4C1TTF6</accession>
<organism evidence="2 3">
    <name type="scientific">Eumeta variegata</name>
    <name type="common">Bagworm moth</name>
    <name type="synonym">Eumeta japonica</name>
    <dbReference type="NCBI Taxonomy" id="151549"/>
    <lineage>
        <taxon>Eukaryota</taxon>
        <taxon>Metazoa</taxon>
        <taxon>Ecdysozoa</taxon>
        <taxon>Arthropoda</taxon>
        <taxon>Hexapoda</taxon>
        <taxon>Insecta</taxon>
        <taxon>Pterygota</taxon>
        <taxon>Neoptera</taxon>
        <taxon>Endopterygota</taxon>
        <taxon>Lepidoptera</taxon>
        <taxon>Glossata</taxon>
        <taxon>Ditrysia</taxon>
        <taxon>Tineoidea</taxon>
        <taxon>Psychidae</taxon>
        <taxon>Oiketicinae</taxon>
        <taxon>Eumeta</taxon>
    </lineage>
</organism>
<feature type="region of interest" description="Disordered" evidence="1">
    <location>
        <begin position="84"/>
        <end position="126"/>
    </location>
</feature>
<comment type="caution">
    <text evidence="2">The sequence shown here is derived from an EMBL/GenBank/DDBJ whole genome shotgun (WGS) entry which is preliminary data.</text>
</comment>
<evidence type="ECO:0000256" key="1">
    <source>
        <dbReference type="SAM" id="MobiDB-lite"/>
    </source>
</evidence>
<name>A0A4C1TTF6_EUMVA</name>
<feature type="compositionally biased region" description="Basic and acidic residues" evidence="1">
    <location>
        <begin position="89"/>
        <end position="102"/>
    </location>
</feature>
<gene>
    <name evidence="2" type="ORF">EVAR_17303_1</name>
</gene>
<dbReference type="AlphaFoldDB" id="A0A4C1TTF6"/>
<reference evidence="2 3" key="1">
    <citation type="journal article" date="2019" name="Commun. Biol.">
        <title>The bagworm genome reveals a unique fibroin gene that provides high tensile strength.</title>
        <authorList>
            <person name="Kono N."/>
            <person name="Nakamura H."/>
            <person name="Ohtoshi R."/>
            <person name="Tomita M."/>
            <person name="Numata K."/>
            <person name="Arakawa K."/>
        </authorList>
    </citation>
    <scope>NUCLEOTIDE SEQUENCE [LARGE SCALE GENOMIC DNA]</scope>
</reference>
<dbReference type="EMBL" id="BGZK01000085">
    <property type="protein sequence ID" value="GBP17184.1"/>
    <property type="molecule type" value="Genomic_DNA"/>
</dbReference>
<sequence>MDLLGVTGYILTREHSLTSHSRSQLTSRQRALVARKRRFVAPCTIKRRFAHRAGVNMDWDRKNERILAWLMEKDLEDIEDPTFRANYTKGDRGSEHSHHFTDTEQSSSEVEESELPGEGKPNGICAICPRRKNRKIKKSDMCKARIFDEE</sequence>
<protein>
    <submittedName>
        <fullName evidence="2">Uncharacterized protein</fullName>
    </submittedName>
</protein>
<evidence type="ECO:0000313" key="2">
    <source>
        <dbReference type="EMBL" id="GBP17184.1"/>
    </source>
</evidence>